<feature type="non-terminal residue" evidence="1">
    <location>
        <position position="1"/>
    </location>
</feature>
<accession>A0ACB9X1S8</accession>
<sequence>GAGVSNNKTPSRDINSGQASSSISALPHFRHKVAPVSREQQKKRVSSSVV</sequence>
<name>A0ACB9X1S8_CHAAC</name>
<reference evidence="1" key="1">
    <citation type="submission" date="2022-05" db="EMBL/GenBank/DDBJ databases">
        <title>Chromosome-level genome of Chaenocephalus aceratus.</title>
        <authorList>
            <person name="Park H."/>
        </authorList>
    </citation>
    <scope>NUCLEOTIDE SEQUENCE</scope>
    <source>
        <strain evidence="1">KU_202001</strain>
    </source>
</reference>
<keyword evidence="2" id="KW-1185">Reference proteome</keyword>
<comment type="caution">
    <text evidence="1">The sequence shown here is derived from an EMBL/GenBank/DDBJ whole genome shotgun (WGS) entry which is preliminary data.</text>
</comment>
<feature type="non-terminal residue" evidence="1">
    <location>
        <position position="50"/>
    </location>
</feature>
<dbReference type="EMBL" id="CM043793">
    <property type="protein sequence ID" value="KAI4820229.1"/>
    <property type="molecule type" value="Genomic_DNA"/>
</dbReference>
<dbReference type="Proteomes" id="UP001057452">
    <property type="component" value="Chromosome 9"/>
</dbReference>
<organism evidence="1 2">
    <name type="scientific">Chaenocephalus aceratus</name>
    <name type="common">Blackfin icefish</name>
    <name type="synonym">Chaenichthys aceratus</name>
    <dbReference type="NCBI Taxonomy" id="36190"/>
    <lineage>
        <taxon>Eukaryota</taxon>
        <taxon>Metazoa</taxon>
        <taxon>Chordata</taxon>
        <taxon>Craniata</taxon>
        <taxon>Vertebrata</taxon>
        <taxon>Euteleostomi</taxon>
        <taxon>Actinopterygii</taxon>
        <taxon>Neopterygii</taxon>
        <taxon>Teleostei</taxon>
        <taxon>Neoteleostei</taxon>
        <taxon>Acanthomorphata</taxon>
        <taxon>Eupercaria</taxon>
        <taxon>Perciformes</taxon>
        <taxon>Notothenioidei</taxon>
        <taxon>Channichthyidae</taxon>
        <taxon>Chaenocephalus</taxon>
    </lineage>
</organism>
<protein>
    <submittedName>
        <fullName evidence="1">Uncharacterized protein</fullName>
    </submittedName>
</protein>
<proteinExistence type="predicted"/>
<evidence type="ECO:0000313" key="1">
    <source>
        <dbReference type="EMBL" id="KAI4820229.1"/>
    </source>
</evidence>
<evidence type="ECO:0000313" key="2">
    <source>
        <dbReference type="Proteomes" id="UP001057452"/>
    </source>
</evidence>
<gene>
    <name evidence="1" type="ORF">KUCAC02_028213</name>
</gene>